<keyword evidence="2" id="KW-1185">Reference proteome</keyword>
<protein>
    <submittedName>
        <fullName evidence="1">Uncharacterized protein</fullName>
    </submittedName>
</protein>
<gene>
    <name evidence="1" type="ORF">H9661_12050</name>
</gene>
<reference evidence="1 2" key="1">
    <citation type="submission" date="2020-08" db="EMBL/GenBank/DDBJ databases">
        <title>A Genomic Blueprint of the Chicken Gut Microbiome.</title>
        <authorList>
            <person name="Gilroy R."/>
            <person name="Ravi A."/>
            <person name="Getino M."/>
            <person name="Pursley I."/>
            <person name="Horton D.L."/>
            <person name="Alikhan N.-F."/>
            <person name="Baker D."/>
            <person name="Gharbi K."/>
            <person name="Hall N."/>
            <person name="Watson M."/>
            <person name="Adriaenssens E.M."/>
            <person name="Foster-Nyarko E."/>
            <person name="Jarju S."/>
            <person name="Secka A."/>
            <person name="Antonio M."/>
            <person name="Oren A."/>
            <person name="Chaudhuri R."/>
            <person name="La Ragione R.M."/>
            <person name="Hildebrand F."/>
            <person name="Pallen M.J."/>
        </authorList>
    </citation>
    <scope>NUCLEOTIDE SEQUENCE [LARGE SCALE GENOMIC DNA]</scope>
    <source>
        <strain evidence="1 2">Sa3CVN1</strain>
    </source>
</reference>
<evidence type="ECO:0000313" key="1">
    <source>
        <dbReference type="EMBL" id="MBD7912091.1"/>
    </source>
</evidence>
<dbReference type="RefSeq" id="WP_191769022.1">
    <property type="nucleotide sequence ID" value="NZ_JACSRA010000019.1"/>
</dbReference>
<proteinExistence type="predicted"/>
<organism evidence="1 2">
    <name type="scientific">Clostridium cibarium</name>
    <dbReference type="NCBI Taxonomy" id="2762247"/>
    <lineage>
        <taxon>Bacteria</taxon>
        <taxon>Bacillati</taxon>
        <taxon>Bacillota</taxon>
        <taxon>Clostridia</taxon>
        <taxon>Eubacteriales</taxon>
        <taxon>Clostridiaceae</taxon>
        <taxon>Clostridium</taxon>
    </lineage>
</organism>
<sequence length="55" mass="6171">MIYAESGGHHPHGLELGGTEGQILTLQLKTAKIKNPKHSEVTDLQRRVINRIKKK</sequence>
<evidence type="ECO:0000313" key="2">
    <source>
        <dbReference type="Proteomes" id="UP000627781"/>
    </source>
</evidence>
<dbReference type="EMBL" id="JACSRA010000019">
    <property type="protein sequence ID" value="MBD7912091.1"/>
    <property type="molecule type" value="Genomic_DNA"/>
</dbReference>
<comment type="caution">
    <text evidence="1">The sequence shown here is derived from an EMBL/GenBank/DDBJ whole genome shotgun (WGS) entry which is preliminary data.</text>
</comment>
<accession>A0ABR8PV98</accession>
<name>A0ABR8PV98_9CLOT</name>
<dbReference type="Proteomes" id="UP000627781">
    <property type="component" value="Unassembled WGS sequence"/>
</dbReference>